<proteinExistence type="predicted"/>
<gene>
    <name evidence="1" type="ORF">O181_101498</name>
</gene>
<dbReference type="AlphaFoldDB" id="A0A9Q3PH67"/>
<evidence type="ECO:0000313" key="1">
    <source>
        <dbReference type="EMBL" id="MBW0561783.1"/>
    </source>
</evidence>
<dbReference type="EMBL" id="AVOT02071498">
    <property type="protein sequence ID" value="MBW0561783.1"/>
    <property type="molecule type" value="Genomic_DNA"/>
</dbReference>
<name>A0A9Q3PH67_9BASI</name>
<sequence length="107" mass="11724">MLYAIIKWINVSIRSSSFLCGFFNVSLSAPPPSILSCVAQCFNLLKQEARYSNAPRLGPRGSVELDVGATYGLGAITLYEVKLMNSNITFAQKCLIGWRGKEGSEPF</sequence>
<accession>A0A9Q3PH67</accession>
<keyword evidence="2" id="KW-1185">Reference proteome</keyword>
<comment type="caution">
    <text evidence="1">The sequence shown here is derived from an EMBL/GenBank/DDBJ whole genome shotgun (WGS) entry which is preliminary data.</text>
</comment>
<evidence type="ECO:0000313" key="2">
    <source>
        <dbReference type="Proteomes" id="UP000765509"/>
    </source>
</evidence>
<reference evidence="1" key="1">
    <citation type="submission" date="2021-03" db="EMBL/GenBank/DDBJ databases">
        <title>Draft genome sequence of rust myrtle Austropuccinia psidii MF-1, a brazilian biotype.</title>
        <authorList>
            <person name="Quecine M.C."/>
            <person name="Pachon D.M.R."/>
            <person name="Bonatelli M.L."/>
            <person name="Correr F.H."/>
            <person name="Franceschini L.M."/>
            <person name="Leite T.F."/>
            <person name="Margarido G.R.A."/>
            <person name="Almeida C.A."/>
            <person name="Ferrarezi J.A."/>
            <person name="Labate C.A."/>
        </authorList>
    </citation>
    <scope>NUCLEOTIDE SEQUENCE</scope>
    <source>
        <strain evidence="1">MF-1</strain>
    </source>
</reference>
<protein>
    <submittedName>
        <fullName evidence="1">Uncharacterized protein</fullName>
    </submittedName>
</protein>
<organism evidence="1 2">
    <name type="scientific">Austropuccinia psidii MF-1</name>
    <dbReference type="NCBI Taxonomy" id="1389203"/>
    <lineage>
        <taxon>Eukaryota</taxon>
        <taxon>Fungi</taxon>
        <taxon>Dikarya</taxon>
        <taxon>Basidiomycota</taxon>
        <taxon>Pucciniomycotina</taxon>
        <taxon>Pucciniomycetes</taxon>
        <taxon>Pucciniales</taxon>
        <taxon>Sphaerophragmiaceae</taxon>
        <taxon>Austropuccinia</taxon>
    </lineage>
</organism>
<dbReference type="Proteomes" id="UP000765509">
    <property type="component" value="Unassembled WGS sequence"/>
</dbReference>